<keyword evidence="1" id="KW-1133">Transmembrane helix</keyword>
<feature type="transmembrane region" description="Helical" evidence="1">
    <location>
        <begin position="58"/>
        <end position="80"/>
    </location>
</feature>
<accession>A0A858RGF9</accession>
<gene>
    <name evidence="2" type="ORF">HHL09_07535</name>
</gene>
<protein>
    <submittedName>
        <fullName evidence="2">Uncharacterized protein</fullName>
    </submittedName>
</protein>
<dbReference type="AlphaFoldDB" id="A0A858RGF9"/>
<evidence type="ECO:0000313" key="3">
    <source>
        <dbReference type="Proteomes" id="UP000501812"/>
    </source>
</evidence>
<feature type="transmembrane region" description="Helical" evidence="1">
    <location>
        <begin position="87"/>
        <end position="108"/>
    </location>
</feature>
<dbReference type="EMBL" id="CP051774">
    <property type="protein sequence ID" value="QJE95644.1"/>
    <property type="molecule type" value="Genomic_DNA"/>
</dbReference>
<keyword evidence="1" id="KW-0472">Membrane</keyword>
<evidence type="ECO:0000256" key="1">
    <source>
        <dbReference type="SAM" id="Phobius"/>
    </source>
</evidence>
<sequence>MIRHLLQPSSELLDDPSPGRIAKIATLTALCLAAYGFTTGFWRSPLLGVYVSIKMPLLVAFTLGCNGLLNGLLGILLGGLGFRESLLALLSAFASVALILASLAPVTFMLALNAPPPESGYATSAHAAYLLSHVFLIAIAGIAGTLSLFRILKQRCSDPRIAAITMLAWLAGNGFLGAQFSWILRPFFGSPSIEVAFLRKQPWKGSFYEAVWRSLDRITDGNAFLAVLLLICGAALLALQIFRSLSFRPVSTTT</sequence>
<dbReference type="Proteomes" id="UP000501812">
    <property type="component" value="Chromosome"/>
</dbReference>
<feature type="transmembrane region" description="Helical" evidence="1">
    <location>
        <begin position="161"/>
        <end position="184"/>
    </location>
</feature>
<reference evidence="2 3" key="1">
    <citation type="submission" date="2020-04" db="EMBL/GenBank/DDBJ databases">
        <title>Luteolibacter sp. G-1-1-1 isolated from soil.</title>
        <authorList>
            <person name="Dahal R.H."/>
        </authorList>
    </citation>
    <scope>NUCLEOTIDE SEQUENCE [LARGE SCALE GENOMIC DNA]</scope>
    <source>
        <strain evidence="2 3">G-1-1-1</strain>
    </source>
</reference>
<evidence type="ECO:0000313" key="2">
    <source>
        <dbReference type="EMBL" id="QJE95644.1"/>
    </source>
</evidence>
<dbReference type="KEGG" id="luo:HHL09_07535"/>
<feature type="transmembrane region" description="Helical" evidence="1">
    <location>
        <begin position="223"/>
        <end position="242"/>
    </location>
</feature>
<proteinExistence type="predicted"/>
<feature type="transmembrane region" description="Helical" evidence="1">
    <location>
        <begin position="21"/>
        <end position="38"/>
    </location>
</feature>
<organism evidence="2 3">
    <name type="scientific">Luteolibacter luteus</name>
    <dbReference type="NCBI Taxonomy" id="2728835"/>
    <lineage>
        <taxon>Bacteria</taxon>
        <taxon>Pseudomonadati</taxon>
        <taxon>Verrucomicrobiota</taxon>
        <taxon>Verrucomicrobiia</taxon>
        <taxon>Verrucomicrobiales</taxon>
        <taxon>Verrucomicrobiaceae</taxon>
        <taxon>Luteolibacter</taxon>
    </lineage>
</organism>
<keyword evidence="1" id="KW-0812">Transmembrane</keyword>
<dbReference type="RefSeq" id="WP_169453957.1">
    <property type="nucleotide sequence ID" value="NZ_CP051774.1"/>
</dbReference>
<feature type="transmembrane region" description="Helical" evidence="1">
    <location>
        <begin position="128"/>
        <end position="149"/>
    </location>
</feature>
<keyword evidence="3" id="KW-1185">Reference proteome</keyword>
<name>A0A858RGF9_9BACT</name>